<evidence type="ECO:0000256" key="2">
    <source>
        <dbReference type="ARBA" id="ARBA00022741"/>
    </source>
</evidence>
<dbReference type="GO" id="GO:0007005">
    <property type="term" value="P:mitochondrion organization"/>
    <property type="evidence" value="ECO:0007669"/>
    <property type="project" value="UniProtKB-ARBA"/>
</dbReference>
<dbReference type="OrthoDB" id="5981483at2759"/>
<sequence>MFKNPFDVYAKYTKKKNELCALVAEARKLLQQLHAESHRAGRAPGAAAWAWTLSADMPTDHQLKELMERLVNDRIQVIVMGETKNGKSTFINALLGAEVLPSANIPCTSIVCSVQYADTKYALVTRRDRQDVGAKELIDLKYTRTRGNGGNGGSGGWGWGIGGSGAGAGGGGAPARAPIGAGSGWAATPAGSYADGYTGGYTGGYSAEGGLMMMAAASSSAAAGGGGAHARNGHANGACAPGARVATAGGAAVGAGDAAGTPGPSERAPRPGDALRPYVMTERALRDVQSPYVAVEVFWPLPLLKHQVVLIDTPGLNERASMDLLVKNYLPKADAVIFLLNGTKAITDVEARAIAEVRSRLGHEHMFIVVNKTDQVEPSELEATKRWVYETAAEMLPDVTAAEDRVLKGVPNRQLFVHFVSSTDALRAAERGDEPPKPFKALHENISAYLNAERFKPKLLSGSAALLHALRTVVAQLEAQLGALRELRAHRAAHRERLSRMAALAAGKQAKLDGALSALTSQLRASVHGSLSAFLHALLPRVEEIGTSLDSSSFAPRRAHEFAREVLAELSRQLEAEFVLWAQRELLPLVQGAYDDVISVTRAQLAELVRELKLLDGLAFGGINGMRLGQASDAAKLIDNLDFHRSLSRAHTGVAVGGCTAIAGGGLLVKACVVGAGGVAGILSLSGVGGALLACMGGAMGAHHAHTLAHLQNSAAEIQLQAAIEMQTRLAYAIDDPSDEGLVPSLTEAALKPIDDAVRHIYGTLAMQLSSVEKAARSLEAERQVLDDSVGMLEATLGAWNKIIARTHALLDPATR</sequence>
<dbReference type="PANTHER" id="PTHR10465:SF0">
    <property type="entry name" value="SARCALUMENIN"/>
    <property type="match status" value="1"/>
</dbReference>
<dbReference type="AlphaFoldDB" id="A0A8J5X8B4"/>
<comment type="caution">
    <text evidence="8">The sequence shown here is derived from an EMBL/GenBank/DDBJ whole genome shotgun (WGS) entry which is preliminary data.</text>
</comment>
<reference evidence="8" key="1">
    <citation type="submission" date="2021-05" db="EMBL/GenBank/DDBJ databases">
        <title>The genome of the haptophyte Pavlova lutheri (Diacronema luteri, Pavlovales) - a model for lipid biosynthesis in eukaryotic algae.</title>
        <authorList>
            <person name="Hulatt C.J."/>
            <person name="Posewitz M.C."/>
        </authorList>
    </citation>
    <scope>NUCLEOTIDE SEQUENCE</scope>
    <source>
        <strain evidence="8">NIVA-4/92</strain>
    </source>
</reference>
<evidence type="ECO:0000313" key="9">
    <source>
        <dbReference type="Proteomes" id="UP000751190"/>
    </source>
</evidence>
<proteinExistence type="predicted"/>
<feature type="compositionally biased region" description="Low complexity" evidence="6">
    <location>
        <begin position="254"/>
        <end position="263"/>
    </location>
</feature>
<protein>
    <recommendedName>
        <fullName evidence="7">Dynamin N-terminal domain-containing protein</fullName>
    </recommendedName>
</protein>
<keyword evidence="3" id="KW-0378">Hydrolase</keyword>
<feature type="region of interest" description="Disordered" evidence="6">
    <location>
        <begin position="254"/>
        <end position="273"/>
    </location>
</feature>
<feature type="domain" description="Dynamin N-terminal" evidence="7">
    <location>
        <begin position="77"/>
        <end position="126"/>
    </location>
</feature>
<evidence type="ECO:0000256" key="4">
    <source>
        <dbReference type="ARBA" id="ARBA00023134"/>
    </source>
</evidence>
<keyword evidence="4" id="KW-0342">GTP-binding</keyword>
<evidence type="ECO:0000259" key="7">
    <source>
        <dbReference type="Pfam" id="PF00350"/>
    </source>
</evidence>
<gene>
    <name evidence="8" type="ORF">KFE25_013220</name>
</gene>
<dbReference type="GO" id="GO:0016020">
    <property type="term" value="C:membrane"/>
    <property type="evidence" value="ECO:0007669"/>
    <property type="project" value="UniProtKB-SubCell"/>
</dbReference>
<dbReference type="GO" id="GO:0003924">
    <property type="term" value="F:GTPase activity"/>
    <property type="evidence" value="ECO:0007669"/>
    <property type="project" value="InterPro"/>
</dbReference>
<dbReference type="CDD" id="cd00882">
    <property type="entry name" value="Ras_like_GTPase"/>
    <property type="match status" value="1"/>
</dbReference>
<dbReference type="GO" id="GO:0005525">
    <property type="term" value="F:GTP binding"/>
    <property type="evidence" value="ECO:0007669"/>
    <property type="project" value="UniProtKB-KW"/>
</dbReference>
<dbReference type="Pfam" id="PF00350">
    <property type="entry name" value="Dynamin_N"/>
    <property type="match status" value="2"/>
</dbReference>
<keyword evidence="5" id="KW-0472">Membrane</keyword>
<name>A0A8J5X8B4_DIALT</name>
<keyword evidence="2" id="KW-0547">Nucleotide-binding</keyword>
<evidence type="ECO:0000313" key="8">
    <source>
        <dbReference type="EMBL" id="KAG8457714.1"/>
    </source>
</evidence>
<evidence type="ECO:0000256" key="3">
    <source>
        <dbReference type="ARBA" id="ARBA00022801"/>
    </source>
</evidence>
<organism evidence="8 9">
    <name type="scientific">Diacronema lutheri</name>
    <name type="common">Unicellular marine alga</name>
    <name type="synonym">Monochrysis lutheri</name>
    <dbReference type="NCBI Taxonomy" id="2081491"/>
    <lineage>
        <taxon>Eukaryota</taxon>
        <taxon>Haptista</taxon>
        <taxon>Haptophyta</taxon>
        <taxon>Pavlovophyceae</taxon>
        <taxon>Pavlovales</taxon>
        <taxon>Pavlovaceae</taxon>
        <taxon>Diacronema</taxon>
    </lineage>
</organism>
<dbReference type="Proteomes" id="UP000751190">
    <property type="component" value="Unassembled WGS sequence"/>
</dbReference>
<dbReference type="SUPFAM" id="SSF52540">
    <property type="entry name" value="P-loop containing nucleoside triphosphate hydrolases"/>
    <property type="match status" value="1"/>
</dbReference>
<evidence type="ECO:0000256" key="1">
    <source>
        <dbReference type="ARBA" id="ARBA00004370"/>
    </source>
</evidence>
<accession>A0A8J5X8B4</accession>
<dbReference type="InterPro" id="IPR027417">
    <property type="entry name" value="P-loop_NTPase"/>
</dbReference>
<comment type="subcellular location">
    <subcellularLocation>
        <location evidence="1">Membrane</location>
    </subcellularLocation>
</comment>
<feature type="domain" description="Dynamin N-terminal" evidence="7">
    <location>
        <begin position="295"/>
        <end position="372"/>
    </location>
</feature>
<dbReference type="PANTHER" id="PTHR10465">
    <property type="entry name" value="TRANSMEMBRANE GTPASE FZO1"/>
    <property type="match status" value="1"/>
</dbReference>
<dbReference type="InterPro" id="IPR027094">
    <property type="entry name" value="Mitofusin_fam"/>
</dbReference>
<evidence type="ECO:0000256" key="5">
    <source>
        <dbReference type="ARBA" id="ARBA00023136"/>
    </source>
</evidence>
<evidence type="ECO:0000256" key="6">
    <source>
        <dbReference type="SAM" id="MobiDB-lite"/>
    </source>
</evidence>
<keyword evidence="9" id="KW-1185">Reference proteome</keyword>
<dbReference type="EMBL" id="JAGTXO010000064">
    <property type="protein sequence ID" value="KAG8457714.1"/>
    <property type="molecule type" value="Genomic_DNA"/>
</dbReference>
<dbReference type="InterPro" id="IPR045063">
    <property type="entry name" value="Dynamin_N"/>
</dbReference>
<dbReference type="Gene3D" id="3.40.50.300">
    <property type="entry name" value="P-loop containing nucleotide triphosphate hydrolases"/>
    <property type="match status" value="2"/>
</dbReference>